<organism evidence="4 5">
    <name type="scientific">Vigna mungo</name>
    <name type="common">Black gram</name>
    <name type="synonym">Phaseolus mungo</name>
    <dbReference type="NCBI Taxonomy" id="3915"/>
    <lineage>
        <taxon>Eukaryota</taxon>
        <taxon>Viridiplantae</taxon>
        <taxon>Streptophyta</taxon>
        <taxon>Embryophyta</taxon>
        <taxon>Tracheophyta</taxon>
        <taxon>Spermatophyta</taxon>
        <taxon>Magnoliopsida</taxon>
        <taxon>eudicotyledons</taxon>
        <taxon>Gunneridae</taxon>
        <taxon>Pentapetalae</taxon>
        <taxon>rosids</taxon>
        <taxon>fabids</taxon>
        <taxon>Fabales</taxon>
        <taxon>Fabaceae</taxon>
        <taxon>Papilionoideae</taxon>
        <taxon>50 kb inversion clade</taxon>
        <taxon>NPAAA clade</taxon>
        <taxon>indigoferoid/millettioid clade</taxon>
        <taxon>Phaseoleae</taxon>
        <taxon>Vigna</taxon>
    </lineage>
</organism>
<dbReference type="InterPro" id="IPR043128">
    <property type="entry name" value="Rev_trsase/Diguanyl_cyclase"/>
</dbReference>
<dbReference type="Proteomes" id="UP001374535">
    <property type="component" value="Chromosome 4"/>
</dbReference>
<dbReference type="Gene3D" id="3.10.20.370">
    <property type="match status" value="1"/>
</dbReference>
<feature type="domain" description="Integrase zinc-binding" evidence="3">
    <location>
        <begin position="324"/>
        <end position="359"/>
    </location>
</feature>
<accession>A0AAQ3NUT0</accession>
<dbReference type="Gene3D" id="3.30.70.270">
    <property type="match status" value="2"/>
</dbReference>
<evidence type="ECO:0000256" key="1">
    <source>
        <dbReference type="ARBA" id="ARBA00023268"/>
    </source>
</evidence>
<feature type="non-terminal residue" evidence="4">
    <location>
        <position position="1"/>
    </location>
</feature>
<reference evidence="4 5" key="1">
    <citation type="journal article" date="2023" name="Life. Sci Alliance">
        <title>Evolutionary insights into 3D genome organization and epigenetic landscape of Vigna mungo.</title>
        <authorList>
            <person name="Junaid A."/>
            <person name="Singh B."/>
            <person name="Bhatia S."/>
        </authorList>
    </citation>
    <scope>NUCLEOTIDE SEQUENCE [LARGE SCALE GENOMIC DNA]</scope>
    <source>
        <strain evidence="4">Urdbean</strain>
    </source>
</reference>
<gene>
    <name evidence="4" type="ORF">V8G54_012723</name>
</gene>
<dbReference type="Pfam" id="PF17919">
    <property type="entry name" value="RT_RNaseH_2"/>
    <property type="match status" value="1"/>
</dbReference>
<feature type="domain" description="Reverse transcriptase/retrotransposon-derived protein RNase H-like" evidence="2">
    <location>
        <begin position="115"/>
        <end position="208"/>
    </location>
</feature>
<dbReference type="PANTHER" id="PTHR37984">
    <property type="entry name" value="PROTEIN CBG26694"/>
    <property type="match status" value="1"/>
</dbReference>
<dbReference type="CDD" id="cd09274">
    <property type="entry name" value="RNase_HI_RT_Ty3"/>
    <property type="match status" value="1"/>
</dbReference>
<dbReference type="FunFam" id="3.30.70.270:FF:000020">
    <property type="entry name" value="Transposon Tf2-6 polyprotein-like Protein"/>
    <property type="match status" value="1"/>
</dbReference>
<proteinExistence type="predicted"/>
<dbReference type="InterPro" id="IPR041577">
    <property type="entry name" value="RT_RNaseH_2"/>
</dbReference>
<dbReference type="PANTHER" id="PTHR37984:SF5">
    <property type="entry name" value="PROTEIN NYNRIN-LIKE"/>
    <property type="match status" value="1"/>
</dbReference>
<evidence type="ECO:0000259" key="2">
    <source>
        <dbReference type="Pfam" id="PF17919"/>
    </source>
</evidence>
<protein>
    <submittedName>
        <fullName evidence="4">Uncharacterized protein</fullName>
    </submittedName>
</protein>
<name>A0AAQ3NUT0_VIGMU</name>
<dbReference type="SUPFAM" id="SSF56672">
    <property type="entry name" value="DNA/RNA polymerases"/>
    <property type="match status" value="1"/>
</dbReference>
<dbReference type="GO" id="GO:0003824">
    <property type="term" value="F:catalytic activity"/>
    <property type="evidence" value="ECO:0007669"/>
    <property type="project" value="UniProtKB-KW"/>
</dbReference>
<dbReference type="AlphaFoldDB" id="A0AAQ3NUT0"/>
<dbReference type="InterPro" id="IPR041588">
    <property type="entry name" value="Integrase_H2C2"/>
</dbReference>
<dbReference type="InterPro" id="IPR043502">
    <property type="entry name" value="DNA/RNA_pol_sf"/>
</dbReference>
<dbReference type="EMBL" id="CP144697">
    <property type="protein sequence ID" value="WVZ15157.1"/>
    <property type="molecule type" value="Genomic_DNA"/>
</dbReference>
<dbReference type="Gene3D" id="1.10.340.70">
    <property type="match status" value="1"/>
</dbReference>
<keyword evidence="5" id="KW-1185">Reference proteome</keyword>
<evidence type="ECO:0000313" key="4">
    <source>
        <dbReference type="EMBL" id="WVZ15157.1"/>
    </source>
</evidence>
<sequence>IFFYDILVYSCNWKDHLYHLEVVLSTLQKHKLFARFSKCSFGVTQIEYLGHTLSGFGVAMDDSKLVAVHAWPQPSNLKQLRGFLGLTGHYRRFVKQYTSIVAPLTDLLKKDAFQWTKKATTVFEQLKLAMTYALVLAIPNFQEPFMLEIDASRMTTGVVLSQNQHPIAYFSKKMSHRMQKQSAYVRELYAITEALAKFKHYLLGHHIFIKTDKKSLKQLLEQTLQTPEQQQWLPKFLGYDFEIQYKVGKENIPADALSKNFFMALSEPNCVWLQQLEELTKTDKKLSKVYSQCLQGQYPNFKYSTKDDILFWKDRILVPKNSMLINQILHEFHNSKVEGHAGITKTASRIGNQFHSPNMQ</sequence>
<evidence type="ECO:0000313" key="5">
    <source>
        <dbReference type="Proteomes" id="UP001374535"/>
    </source>
</evidence>
<evidence type="ECO:0000259" key="3">
    <source>
        <dbReference type="Pfam" id="PF17921"/>
    </source>
</evidence>
<dbReference type="InterPro" id="IPR050951">
    <property type="entry name" value="Retrovirus_Pol_polyprotein"/>
</dbReference>
<keyword evidence="1" id="KW-0511">Multifunctional enzyme</keyword>
<dbReference type="Pfam" id="PF17921">
    <property type="entry name" value="Integrase_H2C2"/>
    <property type="match status" value="1"/>
</dbReference>